<dbReference type="PROSITE" id="PS01183">
    <property type="entry name" value="UBIE_1"/>
    <property type="match status" value="1"/>
</dbReference>
<keyword evidence="2 6" id="KW-0808">Transferase</keyword>
<evidence type="ECO:0000256" key="3">
    <source>
        <dbReference type="ARBA" id="ARBA00022688"/>
    </source>
</evidence>
<dbReference type="Proteomes" id="UP001489004">
    <property type="component" value="Unassembled WGS sequence"/>
</dbReference>
<feature type="binding site" evidence="6">
    <location>
        <begin position="171"/>
        <end position="172"/>
    </location>
    <ligand>
        <name>S-adenosyl-L-methionine</name>
        <dbReference type="ChEBI" id="CHEBI:59789"/>
    </ligand>
</feature>
<evidence type="ECO:0000256" key="2">
    <source>
        <dbReference type="ARBA" id="ARBA00022679"/>
    </source>
</evidence>
<comment type="catalytic activity">
    <reaction evidence="6">
        <text>a 2-methoxy-6-(all-trans-polyprenyl)benzene-1,4-diol + S-adenosyl-L-methionine = a 5-methoxy-2-methyl-3-(all-trans-polyprenyl)benzene-1,4-diol + S-adenosyl-L-homocysteine + H(+)</text>
        <dbReference type="Rhea" id="RHEA:28286"/>
        <dbReference type="Rhea" id="RHEA-COMP:10858"/>
        <dbReference type="Rhea" id="RHEA-COMP:10859"/>
        <dbReference type="ChEBI" id="CHEBI:15378"/>
        <dbReference type="ChEBI" id="CHEBI:57856"/>
        <dbReference type="ChEBI" id="CHEBI:59789"/>
        <dbReference type="ChEBI" id="CHEBI:84166"/>
        <dbReference type="ChEBI" id="CHEBI:84167"/>
        <dbReference type="EC" id="2.1.1.201"/>
    </reaction>
</comment>
<evidence type="ECO:0000256" key="6">
    <source>
        <dbReference type="HAMAP-Rule" id="MF_03191"/>
    </source>
</evidence>
<dbReference type="Gene3D" id="3.40.50.150">
    <property type="entry name" value="Vaccinia Virus protein VP39"/>
    <property type="match status" value="1"/>
</dbReference>
<keyword evidence="6" id="KW-0999">Mitochondrion inner membrane</keyword>
<feature type="signal peptide" evidence="7">
    <location>
        <begin position="1"/>
        <end position="19"/>
    </location>
</feature>
<comment type="caution">
    <text evidence="8">The sequence shown here is derived from an EMBL/GenBank/DDBJ whole genome shotgun (WGS) entry which is preliminary data.</text>
</comment>
<dbReference type="InterPro" id="IPR023576">
    <property type="entry name" value="UbiE/COQ5_MeTrFase_CS"/>
</dbReference>
<evidence type="ECO:0000256" key="7">
    <source>
        <dbReference type="SAM" id="SignalP"/>
    </source>
</evidence>
<sequence>MLRHRHLLLSKILPAAVLSTPEAVQTISLRCFAAAPDPGVASFGFKEVAAEEKVGLVGEVFRSVAPSYDIMNDLMSAGLHRLWKDRLVSKLCPFAGMQHLDVAGGTGDIAFRVLEAIRRAETDVQQQSGEPHPSPGVVTVCDINPAMLEEGKKKAIAAKYDLQGLRWQEGNAEALPFQDHSMDGYTIAFGIRNVTHIDKALQEAHRVLRPGGRFLCLEFSQVVLPGLRELYDLYSMNVIPKIGRVVANDEASYQYLVESIRRFPDQDTFAGMVEDAGLQQVEYENLSGGIVAIHSGFKL</sequence>
<gene>
    <name evidence="6" type="primary">COQ5</name>
    <name evidence="8" type="ORF">WJX72_009000</name>
</gene>
<keyword evidence="1 6" id="KW-0489">Methyltransferase</keyword>
<dbReference type="SUPFAM" id="SSF53335">
    <property type="entry name" value="S-adenosyl-L-methionine-dependent methyltransferases"/>
    <property type="match status" value="1"/>
</dbReference>
<evidence type="ECO:0000256" key="4">
    <source>
        <dbReference type="ARBA" id="ARBA00022691"/>
    </source>
</evidence>
<comment type="function">
    <text evidence="6">Methyltransferase required for the conversion of 2-polyprenyl-6-methoxy-1,4-benzoquinol (DDMQH2) to 2-polyprenyl-3-methyl-6-methoxy-1,4-benzoquinol (DMQH2).</text>
</comment>
<evidence type="ECO:0000256" key="1">
    <source>
        <dbReference type="ARBA" id="ARBA00022603"/>
    </source>
</evidence>
<comment type="subcellular location">
    <subcellularLocation>
        <location evidence="6">Mitochondrion inner membrane</location>
        <topology evidence="6">Peripheral membrane protein</topology>
        <orientation evidence="6">Matrix side</orientation>
    </subcellularLocation>
</comment>
<feature type="binding site" evidence="6">
    <location>
        <position position="106"/>
    </location>
    <ligand>
        <name>S-adenosyl-L-methionine</name>
        <dbReference type="ChEBI" id="CHEBI:59789"/>
    </ligand>
</feature>
<dbReference type="PANTHER" id="PTHR43591">
    <property type="entry name" value="METHYLTRANSFERASE"/>
    <property type="match status" value="1"/>
</dbReference>
<dbReference type="FunFam" id="3.40.50.150:FF:000064">
    <property type="entry name" value="2-methoxy-6-polyprenyl-1,4-benzoquinol methylase, mitochondrial"/>
    <property type="match status" value="1"/>
</dbReference>
<dbReference type="CDD" id="cd02440">
    <property type="entry name" value="AdoMet_MTases"/>
    <property type="match status" value="1"/>
</dbReference>
<dbReference type="Pfam" id="PF01209">
    <property type="entry name" value="Ubie_methyltran"/>
    <property type="match status" value="1"/>
</dbReference>
<name>A0AAW1PTZ4_9CHLO</name>
<dbReference type="EC" id="2.1.1.201" evidence="6"/>
<dbReference type="InterPro" id="IPR004033">
    <property type="entry name" value="UbiE/COQ5_MeTrFase"/>
</dbReference>
<accession>A0AAW1PTZ4</accession>
<dbReference type="AlphaFoldDB" id="A0AAW1PTZ4"/>
<evidence type="ECO:0000313" key="8">
    <source>
        <dbReference type="EMBL" id="KAK9813099.1"/>
    </source>
</evidence>
<dbReference type="NCBIfam" id="TIGR01934">
    <property type="entry name" value="MenG_MenH_UbiE"/>
    <property type="match status" value="1"/>
</dbReference>
<protein>
    <recommendedName>
        <fullName evidence="6">2-methoxy-6-polyprenyl-1,4-benzoquinol methylase, mitochondrial</fullName>
        <ecNumber evidence="6">2.1.1.201</ecNumber>
    </recommendedName>
    <alternativeName>
        <fullName evidence="6">Ubiquinone biosynthesis methyltransferase COQ5</fullName>
    </alternativeName>
</protein>
<feature type="binding site" evidence="6">
    <location>
        <position position="142"/>
    </location>
    <ligand>
        <name>S-adenosyl-L-methionine</name>
        <dbReference type="ChEBI" id="CHEBI:59789"/>
    </ligand>
</feature>
<keyword evidence="7" id="KW-0732">Signal</keyword>
<dbReference type="GO" id="GO:0031314">
    <property type="term" value="C:extrinsic component of mitochondrial inner membrane"/>
    <property type="evidence" value="ECO:0007669"/>
    <property type="project" value="UniProtKB-UniRule"/>
</dbReference>
<comment type="subunit">
    <text evidence="5">Component of a multi-subunit COQ enzyme complex, composed of at least COQ3, COQ4, COQ5, COQ6, COQ7 and COQ9. Interacts with PYURF; the interaction is direct, stabilizes COQ5 protein and associates PYURF with COQ enzyme complex.</text>
</comment>
<proteinExistence type="inferred from homology"/>
<keyword evidence="6" id="KW-0472">Membrane</keyword>
<dbReference type="PROSITE" id="PS51608">
    <property type="entry name" value="SAM_MT_UBIE"/>
    <property type="match status" value="1"/>
</dbReference>
<keyword evidence="4 6" id="KW-0949">S-adenosyl-L-methionine</keyword>
<organism evidence="8 9">
    <name type="scientific">[Myrmecia] bisecta</name>
    <dbReference type="NCBI Taxonomy" id="41462"/>
    <lineage>
        <taxon>Eukaryota</taxon>
        <taxon>Viridiplantae</taxon>
        <taxon>Chlorophyta</taxon>
        <taxon>core chlorophytes</taxon>
        <taxon>Trebouxiophyceae</taxon>
        <taxon>Trebouxiales</taxon>
        <taxon>Trebouxiaceae</taxon>
        <taxon>Myrmecia</taxon>
    </lineage>
</organism>
<evidence type="ECO:0000313" key="9">
    <source>
        <dbReference type="Proteomes" id="UP001489004"/>
    </source>
</evidence>
<dbReference type="InterPro" id="IPR029063">
    <property type="entry name" value="SAM-dependent_MTases_sf"/>
</dbReference>
<dbReference type="PROSITE" id="PS01184">
    <property type="entry name" value="UBIE_2"/>
    <property type="match status" value="1"/>
</dbReference>
<keyword evidence="3 6" id="KW-0831">Ubiquinone biosynthesis</keyword>
<dbReference type="PANTHER" id="PTHR43591:SF24">
    <property type="entry name" value="2-METHOXY-6-POLYPRENYL-1,4-BENZOQUINOL METHYLASE, MITOCHONDRIAL"/>
    <property type="match status" value="1"/>
</dbReference>
<dbReference type="HAMAP" id="MF_01813">
    <property type="entry name" value="MenG_UbiE_methyltr"/>
    <property type="match status" value="1"/>
</dbReference>
<evidence type="ECO:0000256" key="5">
    <source>
        <dbReference type="ARBA" id="ARBA00046387"/>
    </source>
</evidence>
<comment type="pathway">
    <text evidence="6">Cofactor biosynthesis; ubiquinone biosynthesis.</text>
</comment>
<comment type="caution">
    <text evidence="6">Lacks conserved residue(s) required for the propagation of feature annotation.</text>
</comment>
<dbReference type="EMBL" id="JALJOR010000008">
    <property type="protein sequence ID" value="KAK9813099.1"/>
    <property type="molecule type" value="Genomic_DNA"/>
</dbReference>
<keyword evidence="9" id="KW-1185">Reference proteome</keyword>
<reference evidence="8 9" key="1">
    <citation type="journal article" date="2024" name="Nat. Commun.">
        <title>Phylogenomics reveals the evolutionary origins of lichenization in chlorophyte algae.</title>
        <authorList>
            <person name="Puginier C."/>
            <person name="Libourel C."/>
            <person name="Otte J."/>
            <person name="Skaloud P."/>
            <person name="Haon M."/>
            <person name="Grisel S."/>
            <person name="Petersen M."/>
            <person name="Berrin J.G."/>
            <person name="Delaux P.M."/>
            <person name="Dal Grande F."/>
            <person name="Keller J."/>
        </authorList>
    </citation>
    <scope>NUCLEOTIDE SEQUENCE [LARGE SCALE GENOMIC DNA]</scope>
    <source>
        <strain evidence="8 9">SAG 2043</strain>
    </source>
</reference>
<keyword evidence="6" id="KW-0496">Mitochondrion</keyword>
<comment type="similarity">
    <text evidence="6">Belongs to the class I-like SAM-binding methyltransferase superfamily. MenG/UbiE family.</text>
</comment>
<feature type="chain" id="PRO_5043777423" description="2-methoxy-6-polyprenyl-1,4-benzoquinol methylase, mitochondrial" evidence="7">
    <location>
        <begin position="20"/>
        <end position="299"/>
    </location>
</feature>
<dbReference type="GO" id="GO:0032259">
    <property type="term" value="P:methylation"/>
    <property type="evidence" value="ECO:0007669"/>
    <property type="project" value="UniProtKB-KW"/>
</dbReference>
<dbReference type="GO" id="GO:0008425">
    <property type="term" value="F:2-methoxy-6-polyprenyl-1,4-benzoquinol methyltransferase activity"/>
    <property type="evidence" value="ECO:0007669"/>
    <property type="project" value="UniProtKB-UniRule"/>
</dbReference>